<protein>
    <submittedName>
        <fullName evidence="1">Uncharacterized protein</fullName>
    </submittedName>
</protein>
<proteinExistence type="predicted"/>
<reference evidence="1" key="1">
    <citation type="submission" date="2019-08" db="EMBL/GenBank/DDBJ databases">
        <authorList>
            <person name="Kucharzyk K."/>
            <person name="Murdoch R.W."/>
            <person name="Higgins S."/>
            <person name="Loffler F."/>
        </authorList>
    </citation>
    <scope>NUCLEOTIDE SEQUENCE</scope>
</reference>
<dbReference type="AlphaFoldDB" id="A0A645J7G9"/>
<accession>A0A645J7G9</accession>
<sequence>MPKEGTEQKLRQMLDSVRRGIFDGTVRALAEKGVPLEEARANQAATISQQFRVTALETRRTILYNTRKHATKGGITERGEIFLTQKIKPQLSNRYELEFLTFPLIVYAGF</sequence>
<name>A0A645J7G9_9ZZZZ</name>
<dbReference type="EMBL" id="VSSQ01132662">
    <property type="protein sequence ID" value="MPN59080.1"/>
    <property type="molecule type" value="Genomic_DNA"/>
</dbReference>
<organism evidence="1">
    <name type="scientific">bioreactor metagenome</name>
    <dbReference type="NCBI Taxonomy" id="1076179"/>
    <lineage>
        <taxon>unclassified sequences</taxon>
        <taxon>metagenomes</taxon>
        <taxon>ecological metagenomes</taxon>
    </lineage>
</organism>
<comment type="caution">
    <text evidence="1">The sequence shown here is derived from an EMBL/GenBank/DDBJ whole genome shotgun (WGS) entry which is preliminary data.</text>
</comment>
<gene>
    <name evidence="1" type="ORF">SDC9_206798</name>
</gene>
<evidence type="ECO:0000313" key="1">
    <source>
        <dbReference type="EMBL" id="MPN59080.1"/>
    </source>
</evidence>